<protein>
    <submittedName>
        <fullName evidence="1">Uncharacterized protein</fullName>
    </submittedName>
</protein>
<gene>
    <name evidence="1" type="ORF">HMPREF3208_01244</name>
</gene>
<evidence type="ECO:0000313" key="1">
    <source>
        <dbReference type="EMBL" id="KXA19050.1"/>
    </source>
</evidence>
<comment type="caution">
    <text evidence="1">The sequence shown here is derived from an EMBL/GenBank/DDBJ whole genome shotgun (WGS) entry which is preliminary data.</text>
</comment>
<accession>A0A133NRY4</accession>
<reference evidence="1 2" key="1">
    <citation type="submission" date="2016-01" db="EMBL/GenBank/DDBJ databases">
        <authorList>
            <person name="Oliw E.H."/>
        </authorList>
    </citation>
    <scope>NUCLEOTIDE SEQUENCE [LARGE SCALE GENOMIC DNA]</scope>
    <source>
        <strain evidence="1 2">PSS_7772B</strain>
    </source>
</reference>
<name>A0A133NRY4_GARVA</name>
<proteinExistence type="predicted"/>
<dbReference type="Proteomes" id="UP000070687">
    <property type="component" value="Unassembled WGS sequence"/>
</dbReference>
<dbReference type="AlphaFoldDB" id="A0A133NRY4"/>
<evidence type="ECO:0000313" key="2">
    <source>
        <dbReference type="Proteomes" id="UP000070687"/>
    </source>
</evidence>
<sequence length="60" mass="6590">MNVCQRGERRSLLLIPKGSMLGLGLICQVLSQRVGIRCGALSTRTLLLVFASDCVKKEEK</sequence>
<dbReference type="PATRIC" id="fig|2702.100.peg.1231"/>
<dbReference type="EMBL" id="LRQB01000080">
    <property type="protein sequence ID" value="KXA19050.1"/>
    <property type="molecule type" value="Genomic_DNA"/>
</dbReference>
<organism evidence="1 2">
    <name type="scientific">Gardnerella vaginalis</name>
    <dbReference type="NCBI Taxonomy" id="2702"/>
    <lineage>
        <taxon>Bacteria</taxon>
        <taxon>Bacillati</taxon>
        <taxon>Actinomycetota</taxon>
        <taxon>Actinomycetes</taxon>
        <taxon>Bifidobacteriales</taxon>
        <taxon>Bifidobacteriaceae</taxon>
        <taxon>Gardnerella</taxon>
    </lineage>
</organism>